<dbReference type="Gene3D" id="3.40.1360.10">
    <property type="match status" value="1"/>
</dbReference>
<protein>
    <recommendedName>
        <fullName evidence="7">Recombination protein RecR</fullName>
    </recommendedName>
</protein>
<dbReference type="EMBL" id="CAADEY010000022">
    <property type="protein sequence ID" value="VFJ48572.1"/>
    <property type="molecule type" value="Genomic_DNA"/>
</dbReference>
<keyword evidence="1 7" id="KW-0479">Metal-binding</keyword>
<dbReference type="Gene3D" id="1.10.8.420">
    <property type="entry name" value="RecR Domain 1"/>
    <property type="match status" value="1"/>
</dbReference>
<comment type="similarity">
    <text evidence="7">Belongs to the RecR family.</text>
</comment>
<dbReference type="Pfam" id="PF21176">
    <property type="entry name" value="RecR_HhH"/>
    <property type="match status" value="1"/>
</dbReference>
<dbReference type="PANTHER" id="PTHR30446">
    <property type="entry name" value="RECOMBINATION PROTEIN RECR"/>
    <property type="match status" value="1"/>
</dbReference>
<feature type="zinc finger region" description="C4-type" evidence="7">
    <location>
        <begin position="57"/>
        <end position="72"/>
    </location>
</feature>
<dbReference type="InterPro" id="IPR006171">
    <property type="entry name" value="TOPRIM_dom"/>
</dbReference>
<evidence type="ECO:0000256" key="7">
    <source>
        <dbReference type="HAMAP-Rule" id="MF_00017"/>
    </source>
</evidence>
<gene>
    <name evidence="7" type="primary">recR</name>
    <name evidence="9" type="ORF">BECKDK2373C_GA0170839_102215</name>
</gene>
<dbReference type="PROSITE" id="PS50880">
    <property type="entry name" value="TOPRIM"/>
    <property type="match status" value="1"/>
</dbReference>
<name>A0A450S961_9GAMM</name>
<keyword evidence="6 7" id="KW-0234">DNA repair</keyword>
<dbReference type="Pfam" id="PF02132">
    <property type="entry name" value="RecR_ZnF"/>
    <property type="match status" value="1"/>
</dbReference>
<proteinExistence type="inferred from homology"/>
<dbReference type="Pfam" id="PF13662">
    <property type="entry name" value="Toprim_4"/>
    <property type="match status" value="1"/>
</dbReference>
<evidence type="ECO:0000256" key="4">
    <source>
        <dbReference type="ARBA" id="ARBA00022833"/>
    </source>
</evidence>
<dbReference type="InterPro" id="IPR023627">
    <property type="entry name" value="Rcmb_RecR"/>
</dbReference>
<dbReference type="Pfam" id="PF21175">
    <property type="entry name" value="RecR_C"/>
    <property type="match status" value="1"/>
</dbReference>
<evidence type="ECO:0000259" key="8">
    <source>
        <dbReference type="PROSITE" id="PS50880"/>
    </source>
</evidence>
<evidence type="ECO:0000256" key="6">
    <source>
        <dbReference type="ARBA" id="ARBA00023204"/>
    </source>
</evidence>
<dbReference type="SUPFAM" id="SSF111304">
    <property type="entry name" value="Recombination protein RecR"/>
    <property type="match status" value="1"/>
</dbReference>
<keyword evidence="5 7" id="KW-0233">DNA recombination</keyword>
<evidence type="ECO:0000256" key="3">
    <source>
        <dbReference type="ARBA" id="ARBA00022771"/>
    </source>
</evidence>
<dbReference type="PROSITE" id="PS01300">
    <property type="entry name" value="RECR"/>
    <property type="match status" value="1"/>
</dbReference>
<comment type="function">
    <text evidence="7">May play a role in DNA repair. It seems to be involved in an RecBC-independent recombinational process of DNA repair. It may act with RecF and RecO.</text>
</comment>
<dbReference type="InterPro" id="IPR034137">
    <property type="entry name" value="TOPRIM_RecR"/>
</dbReference>
<dbReference type="GO" id="GO:0006281">
    <property type="term" value="P:DNA repair"/>
    <property type="evidence" value="ECO:0007669"/>
    <property type="project" value="UniProtKB-UniRule"/>
</dbReference>
<dbReference type="GO" id="GO:0003677">
    <property type="term" value="F:DNA binding"/>
    <property type="evidence" value="ECO:0007669"/>
    <property type="project" value="UniProtKB-UniRule"/>
</dbReference>
<dbReference type="CDD" id="cd01025">
    <property type="entry name" value="TOPRIM_recR"/>
    <property type="match status" value="1"/>
</dbReference>
<dbReference type="Gene3D" id="6.10.250.240">
    <property type="match status" value="1"/>
</dbReference>
<dbReference type="PANTHER" id="PTHR30446:SF0">
    <property type="entry name" value="RECOMBINATION PROTEIN RECR"/>
    <property type="match status" value="1"/>
</dbReference>
<dbReference type="InterPro" id="IPR015967">
    <property type="entry name" value="Rcmb_RecR_Znf"/>
</dbReference>
<dbReference type="SMART" id="SM00493">
    <property type="entry name" value="TOPRIM"/>
    <property type="match status" value="1"/>
</dbReference>
<feature type="domain" description="Toprim" evidence="8">
    <location>
        <begin position="80"/>
        <end position="175"/>
    </location>
</feature>
<dbReference type="GO" id="GO:0008270">
    <property type="term" value="F:zinc ion binding"/>
    <property type="evidence" value="ECO:0007669"/>
    <property type="project" value="UniProtKB-KW"/>
</dbReference>
<reference evidence="9" key="1">
    <citation type="submission" date="2019-02" db="EMBL/GenBank/DDBJ databases">
        <authorList>
            <person name="Gruber-Vodicka R. H."/>
            <person name="Seah K. B. B."/>
        </authorList>
    </citation>
    <scope>NUCLEOTIDE SEQUENCE</scope>
    <source>
        <strain evidence="9">BECK_DK161</strain>
    </source>
</reference>
<evidence type="ECO:0000256" key="1">
    <source>
        <dbReference type="ARBA" id="ARBA00022723"/>
    </source>
</evidence>
<dbReference type="HAMAP" id="MF_00017">
    <property type="entry name" value="RecR"/>
    <property type="match status" value="1"/>
</dbReference>
<dbReference type="NCBIfam" id="TIGR00615">
    <property type="entry name" value="recR"/>
    <property type="match status" value="1"/>
</dbReference>
<dbReference type="InterPro" id="IPR000093">
    <property type="entry name" value="DNA_Rcmb_RecR"/>
</dbReference>
<keyword evidence="2 7" id="KW-0227">DNA damage</keyword>
<sequence>MAESTLIDQLIESLRCLPGVGPKSARRMVYHLLGRDRAGGRRLADTLKTAMDGIGHCRLCRTFTESDLCGLCRDPKRDSSLLCVVETPANVAAIERGAGYNGKFFVLLGRLSPLDGVGPGQLGIDLLEKRLDSGEIREVILATGATVEGEATARYIAETARERGVLVSRIAQGVPLGGELEYIDSSTLAHALSGRGEYR</sequence>
<evidence type="ECO:0000256" key="5">
    <source>
        <dbReference type="ARBA" id="ARBA00023172"/>
    </source>
</evidence>
<dbReference type="AlphaFoldDB" id="A0A450S961"/>
<keyword evidence="3 7" id="KW-0863">Zinc-finger</keyword>
<evidence type="ECO:0000256" key="2">
    <source>
        <dbReference type="ARBA" id="ARBA00022763"/>
    </source>
</evidence>
<organism evidence="9">
    <name type="scientific">Candidatus Kentrum sp. DK</name>
    <dbReference type="NCBI Taxonomy" id="2126562"/>
    <lineage>
        <taxon>Bacteria</taxon>
        <taxon>Pseudomonadati</taxon>
        <taxon>Pseudomonadota</taxon>
        <taxon>Gammaproteobacteria</taxon>
        <taxon>Candidatus Kentrum</taxon>
    </lineage>
</organism>
<evidence type="ECO:0000313" key="9">
    <source>
        <dbReference type="EMBL" id="VFJ48572.1"/>
    </source>
</evidence>
<accession>A0A450S961</accession>
<keyword evidence="4 7" id="KW-0862">Zinc</keyword>
<dbReference type="GO" id="GO:0006310">
    <property type="term" value="P:DNA recombination"/>
    <property type="evidence" value="ECO:0007669"/>
    <property type="project" value="UniProtKB-UniRule"/>
</dbReference>